<dbReference type="PANTHER" id="PTHR11475:SF4">
    <property type="entry name" value="CHORION PEROXIDASE"/>
    <property type="match status" value="1"/>
</dbReference>
<dbReference type="GO" id="GO:0004601">
    <property type="term" value="F:peroxidase activity"/>
    <property type="evidence" value="ECO:0007669"/>
    <property type="project" value="InterPro"/>
</dbReference>
<dbReference type="EMBL" id="BOQL01000033">
    <property type="protein sequence ID" value="GIM70868.1"/>
    <property type="molecule type" value="Genomic_DNA"/>
</dbReference>
<evidence type="ECO:0000256" key="3">
    <source>
        <dbReference type="ARBA" id="ARBA00023180"/>
    </source>
</evidence>
<dbReference type="PROSITE" id="PS50292">
    <property type="entry name" value="PEROXIDASE_3"/>
    <property type="match status" value="1"/>
</dbReference>
<organism evidence="5 6">
    <name type="scientific">Actinoplanes auranticolor</name>
    <dbReference type="NCBI Taxonomy" id="47988"/>
    <lineage>
        <taxon>Bacteria</taxon>
        <taxon>Bacillati</taxon>
        <taxon>Actinomycetota</taxon>
        <taxon>Actinomycetes</taxon>
        <taxon>Micromonosporales</taxon>
        <taxon>Micromonosporaceae</taxon>
        <taxon>Actinoplanes</taxon>
    </lineage>
</organism>
<evidence type="ECO:0000256" key="4">
    <source>
        <dbReference type="SAM" id="MobiDB-lite"/>
    </source>
</evidence>
<protein>
    <submittedName>
        <fullName evidence="5">Myeloperoxidase</fullName>
    </submittedName>
</protein>
<evidence type="ECO:0000256" key="1">
    <source>
        <dbReference type="ARBA" id="ARBA00004613"/>
    </source>
</evidence>
<comment type="subcellular location">
    <subcellularLocation>
        <location evidence="1">Secreted</location>
    </subcellularLocation>
</comment>
<dbReference type="SUPFAM" id="SSF48113">
    <property type="entry name" value="Heme-dependent peroxidases"/>
    <property type="match status" value="1"/>
</dbReference>
<proteinExistence type="predicted"/>
<evidence type="ECO:0000256" key="2">
    <source>
        <dbReference type="ARBA" id="ARBA00022525"/>
    </source>
</evidence>
<feature type="region of interest" description="Disordered" evidence="4">
    <location>
        <begin position="548"/>
        <end position="570"/>
    </location>
</feature>
<dbReference type="GO" id="GO:0006979">
    <property type="term" value="P:response to oxidative stress"/>
    <property type="evidence" value="ECO:0007669"/>
    <property type="project" value="InterPro"/>
</dbReference>
<keyword evidence="6" id="KW-1185">Reference proteome</keyword>
<dbReference type="Pfam" id="PF03098">
    <property type="entry name" value="An_peroxidase"/>
    <property type="match status" value="1"/>
</dbReference>
<keyword evidence="2" id="KW-0964">Secreted</keyword>
<feature type="compositionally biased region" description="Pro residues" evidence="4">
    <location>
        <begin position="555"/>
        <end position="570"/>
    </location>
</feature>
<evidence type="ECO:0000313" key="5">
    <source>
        <dbReference type="EMBL" id="GIM70868.1"/>
    </source>
</evidence>
<dbReference type="GO" id="GO:0020037">
    <property type="term" value="F:heme binding"/>
    <property type="evidence" value="ECO:0007669"/>
    <property type="project" value="InterPro"/>
</dbReference>
<dbReference type="InterPro" id="IPR010255">
    <property type="entry name" value="Haem_peroxidase_sf"/>
</dbReference>
<dbReference type="CDD" id="cd09819">
    <property type="entry name" value="An_peroxidase_bacterial_1"/>
    <property type="match status" value="1"/>
</dbReference>
<dbReference type="AlphaFoldDB" id="A0A919SH11"/>
<gene>
    <name evidence="5" type="ORF">Aau02nite_43040</name>
</gene>
<dbReference type="InterPro" id="IPR037120">
    <property type="entry name" value="Haem_peroxidase_sf_animal"/>
</dbReference>
<evidence type="ECO:0000313" key="6">
    <source>
        <dbReference type="Proteomes" id="UP000681340"/>
    </source>
</evidence>
<reference evidence="5" key="1">
    <citation type="submission" date="2021-03" db="EMBL/GenBank/DDBJ databases">
        <title>Whole genome shotgun sequence of Actinoplanes auranticolor NBRC 12245.</title>
        <authorList>
            <person name="Komaki H."/>
            <person name="Tamura T."/>
        </authorList>
    </citation>
    <scope>NUCLEOTIDE SEQUENCE</scope>
    <source>
        <strain evidence="5">NBRC 12245</strain>
    </source>
</reference>
<dbReference type="Proteomes" id="UP000681340">
    <property type="component" value="Unassembled WGS sequence"/>
</dbReference>
<dbReference type="PANTHER" id="PTHR11475">
    <property type="entry name" value="OXIDASE/PEROXIDASE"/>
    <property type="match status" value="1"/>
</dbReference>
<comment type="caution">
    <text evidence="5">The sequence shown here is derived from an EMBL/GenBank/DDBJ whole genome shotgun (WGS) entry which is preliminary data.</text>
</comment>
<name>A0A919SH11_9ACTN</name>
<sequence>MRENYYVVGEGILTTDGKSGVCERPSTEASLRKFRFSRLLPKGGTLDPAVLEKVATAMTVAPPDPAVQPESADPPVPAGFTYLGQFVDHDLTLDNTARALGEHVTVNELLQGRSPALDLDSMYGRGPGDRDDDRFYAPDKLKLRVGITAAIGTGGTNVNLNGYDLPRVTQGSTKAERQRALIPDLRNDENLIVAQTHLAFIRFHNRVVDQLADQGVPSAILFERARETVVRHYQWMLRTDFLPRIVDREIVEDVFTTGRRFFEVPGDGRTNGHQRYAKAGDTPTMPIEFSVAAYRLGHSMVRAAYDWNRIFSGTRGSLRLLFTFSGTSGNFDPANPDVNDQESGLFERLPTNWAVDWRRMYDFAAEAGRADLTAPAGVNIAQRIDTLLVNPLAGMPKGTFGGNGTSPPEIQLNLAFRNLVRANMVELASGQQAAEFLGVAPLTAEQIIGGTDAGAVLTTLSDDERDAFAARTPLWFYILREAELNGGRLTGVGGRITAEVFHRAMEGSRISIVRDPSWHPSLGPDADTFRMVDLLLFAFEGRAELLAPLGDTDPAAPPAGPAAPPAPPAA</sequence>
<dbReference type="InterPro" id="IPR019791">
    <property type="entry name" value="Haem_peroxidase_animal"/>
</dbReference>
<dbReference type="GO" id="GO:0005576">
    <property type="term" value="C:extracellular region"/>
    <property type="evidence" value="ECO:0007669"/>
    <property type="project" value="UniProtKB-SubCell"/>
</dbReference>
<dbReference type="Gene3D" id="1.10.640.10">
    <property type="entry name" value="Haem peroxidase domain superfamily, animal type"/>
    <property type="match status" value="1"/>
</dbReference>
<accession>A0A919SH11</accession>
<keyword evidence="3" id="KW-0325">Glycoprotein</keyword>